<protein>
    <recommendedName>
        <fullName evidence="3">EF-hand domain-containing protein</fullName>
    </recommendedName>
</protein>
<reference evidence="1 2" key="1">
    <citation type="journal article" date="2015" name="Sci. Rep.">
        <title>Genome of the facultative scuticociliatosis pathogen Pseudocohnilembus persalinus provides insight into its virulence through horizontal gene transfer.</title>
        <authorList>
            <person name="Xiong J."/>
            <person name="Wang G."/>
            <person name="Cheng J."/>
            <person name="Tian M."/>
            <person name="Pan X."/>
            <person name="Warren A."/>
            <person name="Jiang C."/>
            <person name="Yuan D."/>
            <person name="Miao W."/>
        </authorList>
    </citation>
    <scope>NUCLEOTIDE SEQUENCE [LARGE SCALE GENOMIC DNA]</scope>
    <source>
        <strain evidence="1">36N120E</strain>
    </source>
</reference>
<organism evidence="1 2">
    <name type="scientific">Pseudocohnilembus persalinus</name>
    <name type="common">Ciliate</name>
    <dbReference type="NCBI Taxonomy" id="266149"/>
    <lineage>
        <taxon>Eukaryota</taxon>
        <taxon>Sar</taxon>
        <taxon>Alveolata</taxon>
        <taxon>Ciliophora</taxon>
        <taxon>Intramacronucleata</taxon>
        <taxon>Oligohymenophorea</taxon>
        <taxon>Scuticociliatia</taxon>
        <taxon>Philasterida</taxon>
        <taxon>Pseudocohnilembidae</taxon>
        <taxon>Pseudocohnilembus</taxon>
    </lineage>
</organism>
<dbReference type="PANTHER" id="PTHR21847:SF1">
    <property type="entry name" value="EF-HAND CALCIUM-BINDING DOMAIN-CONTAINING PROTEIN 10"/>
    <property type="match status" value="1"/>
</dbReference>
<dbReference type="EMBL" id="LDAU01000063">
    <property type="protein sequence ID" value="KRX08438.1"/>
    <property type="molecule type" value="Genomic_DNA"/>
</dbReference>
<dbReference type="OMA" id="NDWAEIQ"/>
<accession>A0A0V0R1M5</accession>
<evidence type="ECO:0008006" key="3">
    <source>
        <dbReference type="Google" id="ProtNLM"/>
    </source>
</evidence>
<dbReference type="AlphaFoldDB" id="A0A0V0R1M5"/>
<comment type="caution">
    <text evidence="1">The sequence shown here is derived from an EMBL/GenBank/DDBJ whole genome shotgun (WGS) entry which is preliminary data.</text>
</comment>
<dbReference type="OrthoDB" id="10260455at2759"/>
<sequence length="153" mass="17835">MSSQQNQNNINNKYRKRNQPEEVSKLRLNAEKYLRDNRIVELFEDIASKLCYDQVPSKDIDQYVIKELEKKQEHGFSTGVYTEGEIENIFNLFDLKNERSISKQACIEAIKVMISSEYQNNQVDFNSQSVPDRVDFATFKKLCKNIAGISQIN</sequence>
<name>A0A0V0R1M5_PSEPJ</name>
<dbReference type="InterPro" id="IPR039879">
    <property type="entry name" value="EFC10"/>
</dbReference>
<evidence type="ECO:0000313" key="2">
    <source>
        <dbReference type="Proteomes" id="UP000054937"/>
    </source>
</evidence>
<evidence type="ECO:0000313" key="1">
    <source>
        <dbReference type="EMBL" id="KRX08438.1"/>
    </source>
</evidence>
<dbReference type="Proteomes" id="UP000054937">
    <property type="component" value="Unassembled WGS sequence"/>
</dbReference>
<proteinExistence type="predicted"/>
<keyword evidence="2" id="KW-1185">Reference proteome</keyword>
<gene>
    <name evidence="1" type="ORF">PPERSA_12919</name>
</gene>
<dbReference type="PANTHER" id="PTHR21847">
    <property type="entry name" value="EF-HAND CALCIUM-BINDING DOMAIN-CONTAINING PROTEIN 10"/>
    <property type="match status" value="1"/>
</dbReference>
<dbReference type="InParanoid" id="A0A0V0R1M5"/>